<feature type="binding site" evidence="6">
    <location>
        <position position="99"/>
    </location>
    <ligand>
        <name>Fe cation</name>
        <dbReference type="ChEBI" id="CHEBI:24875"/>
    </ligand>
</feature>
<reference evidence="7 9" key="1">
    <citation type="submission" date="2020-12" db="EMBL/GenBank/DDBJ databases">
        <title>FDA dAtabase for Regulatory Grade micrObial Sequences (FDA-ARGOS): Supporting development and validation of Infectious Disease Dx tests.</title>
        <authorList>
            <person name="Sproer C."/>
            <person name="Gronow S."/>
            <person name="Severitt S."/>
            <person name="Schroder I."/>
            <person name="Tallon L."/>
            <person name="Sadzewicz L."/>
            <person name="Zhao X."/>
            <person name="Boylan J."/>
            <person name="Ott S."/>
            <person name="Bowen H."/>
            <person name="Vavikolanu K."/>
            <person name="Mehta A."/>
            <person name="Aluvathingal J."/>
            <person name="Nadendla S."/>
            <person name="Lowell S."/>
            <person name="Myers T."/>
            <person name="Yan Y."/>
            <person name="Sichtig H."/>
        </authorList>
    </citation>
    <scope>NUCLEOTIDE SEQUENCE [LARGE SCALE GENOMIC DNA]</scope>
    <source>
        <strain evidence="7 9">FDAARGOS_1053</strain>
        <strain evidence="8">FDAARGOS_1191</strain>
    </source>
</reference>
<dbReference type="AlphaFoldDB" id="A0A7T4JUB2"/>
<keyword evidence="5 6" id="KW-0408">Iron</keyword>
<evidence type="ECO:0000313" key="8">
    <source>
        <dbReference type="EMBL" id="QRP69568.1"/>
    </source>
</evidence>
<protein>
    <recommendedName>
        <fullName evidence="6">Peptide deformylase</fullName>
        <shortName evidence="6">PDF</shortName>
        <ecNumber evidence="6">3.5.1.88</ecNumber>
    </recommendedName>
    <alternativeName>
        <fullName evidence="6">Polypeptide deformylase</fullName>
    </alternativeName>
</protein>
<gene>
    <name evidence="6 7" type="primary">def</name>
    <name evidence="7" type="ORF">I6I10_09230</name>
    <name evidence="8" type="ORF">I6J21_06910</name>
</gene>
<dbReference type="InterPro" id="IPR023635">
    <property type="entry name" value="Peptide_deformylase"/>
</dbReference>
<sequence>MIRKLRLMGDPVLVSEAEPVDEVTASTKTLVSDMLETMDSAGGVGLAANQVGVLQRVFVYDCPVDDSDPNPDREYKRGAIINPVWEPVGEEMQLGQEGCLSIPDVYADTERYMNVHVTGLDENGDNVDFEATGLLARCIQHETDHLDGVLFIKRLTKERRKEAMKEIRNSEWFLSNN</sequence>
<keyword evidence="4 6" id="KW-0648">Protein biosynthesis</keyword>
<dbReference type="Proteomes" id="UP000596145">
    <property type="component" value="Chromosome"/>
</dbReference>
<dbReference type="PRINTS" id="PR01576">
    <property type="entry name" value="PDEFORMYLASE"/>
</dbReference>
<feature type="binding site" evidence="6">
    <location>
        <position position="141"/>
    </location>
    <ligand>
        <name>Fe cation</name>
        <dbReference type="ChEBI" id="CHEBI:24875"/>
    </ligand>
</feature>
<evidence type="ECO:0000256" key="3">
    <source>
        <dbReference type="ARBA" id="ARBA00022801"/>
    </source>
</evidence>
<keyword evidence="2 6" id="KW-0479">Metal-binding</keyword>
<dbReference type="NCBIfam" id="NF001159">
    <property type="entry name" value="PRK00150.1-3"/>
    <property type="match status" value="1"/>
</dbReference>
<comment type="cofactor">
    <cofactor evidence="6">
        <name>Fe(2+)</name>
        <dbReference type="ChEBI" id="CHEBI:29033"/>
    </cofactor>
    <text evidence="6">Binds 1 Fe(2+) ion.</text>
</comment>
<comment type="function">
    <text evidence="6">Removes the formyl group from the N-terminal Met of newly synthesized proteins. Requires at least a dipeptide for an efficient rate of reaction. N-terminal L-methionine is a prerequisite for activity but the enzyme has broad specificity at other positions.</text>
</comment>
<dbReference type="CDD" id="cd00487">
    <property type="entry name" value="Pep_deformylase"/>
    <property type="match status" value="1"/>
</dbReference>
<comment type="similarity">
    <text evidence="1 6">Belongs to the polypeptide deformylase family.</text>
</comment>
<evidence type="ECO:0000256" key="4">
    <source>
        <dbReference type="ARBA" id="ARBA00022917"/>
    </source>
</evidence>
<proteinExistence type="inferred from homology"/>
<dbReference type="EMBL" id="CP069534">
    <property type="protein sequence ID" value="QRP69568.1"/>
    <property type="molecule type" value="Genomic_DNA"/>
</dbReference>
<evidence type="ECO:0000256" key="1">
    <source>
        <dbReference type="ARBA" id="ARBA00010759"/>
    </source>
</evidence>
<dbReference type="PANTHER" id="PTHR10458:SF2">
    <property type="entry name" value="PEPTIDE DEFORMYLASE, MITOCHONDRIAL"/>
    <property type="match status" value="1"/>
</dbReference>
<dbReference type="EC" id="3.5.1.88" evidence="6"/>
<dbReference type="Proteomes" id="UP000617681">
    <property type="component" value="Chromosome"/>
</dbReference>
<dbReference type="OrthoDB" id="9804313at2"/>
<dbReference type="HAMAP" id="MF_00163">
    <property type="entry name" value="Pep_deformylase"/>
    <property type="match status" value="1"/>
</dbReference>
<feature type="active site" evidence="6">
    <location>
        <position position="142"/>
    </location>
</feature>
<evidence type="ECO:0000313" key="9">
    <source>
        <dbReference type="Proteomes" id="UP000596145"/>
    </source>
</evidence>
<comment type="catalytic activity">
    <reaction evidence="6">
        <text>N-terminal N-formyl-L-methionyl-[peptide] + H2O = N-terminal L-methionyl-[peptide] + formate</text>
        <dbReference type="Rhea" id="RHEA:24420"/>
        <dbReference type="Rhea" id="RHEA-COMP:10639"/>
        <dbReference type="Rhea" id="RHEA-COMP:10640"/>
        <dbReference type="ChEBI" id="CHEBI:15377"/>
        <dbReference type="ChEBI" id="CHEBI:15740"/>
        <dbReference type="ChEBI" id="CHEBI:49298"/>
        <dbReference type="ChEBI" id="CHEBI:64731"/>
        <dbReference type="EC" id="3.5.1.88"/>
    </reaction>
</comment>
<evidence type="ECO:0000313" key="7">
    <source>
        <dbReference type="EMBL" id="QQB45678.1"/>
    </source>
</evidence>
<dbReference type="PANTHER" id="PTHR10458">
    <property type="entry name" value="PEPTIDE DEFORMYLASE"/>
    <property type="match status" value="1"/>
</dbReference>
<dbReference type="InterPro" id="IPR036821">
    <property type="entry name" value="Peptide_deformylase_sf"/>
</dbReference>
<dbReference type="GO" id="GO:0046872">
    <property type="term" value="F:metal ion binding"/>
    <property type="evidence" value="ECO:0007669"/>
    <property type="project" value="UniProtKB-KW"/>
</dbReference>
<evidence type="ECO:0000256" key="6">
    <source>
        <dbReference type="HAMAP-Rule" id="MF_00163"/>
    </source>
</evidence>
<name>A0A7T4JUB2_9CORY</name>
<evidence type="ECO:0000256" key="2">
    <source>
        <dbReference type="ARBA" id="ARBA00022723"/>
    </source>
</evidence>
<dbReference type="RefSeq" id="WP_005389936.1">
    <property type="nucleotide sequence ID" value="NZ_CP066007.1"/>
</dbReference>
<dbReference type="PIRSF" id="PIRSF004749">
    <property type="entry name" value="Pep_def"/>
    <property type="match status" value="1"/>
</dbReference>
<dbReference type="SUPFAM" id="SSF56420">
    <property type="entry name" value="Peptide deformylase"/>
    <property type="match status" value="1"/>
</dbReference>
<organism evidence="7 9">
    <name type="scientific">Corynebacterium glucuronolyticum</name>
    <dbReference type="NCBI Taxonomy" id="39791"/>
    <lineage>
        <taxon>Bacteria</taxon>
        <taxon>Bacillati</taxon>
        <taxon>Actinomycetota</taxon>
        <taxon>Actinomycetes</taxon>
        <taxon>Mycobacteriales</taxon>
        <taxon>Corynebacteriaceae</taxon>
        <taxon>Corynebacterium</taxon>
    </lineage>
</organism>
<dbReference type="Gene3D" id="3.90.45.10">
    <property type="entry name" value="Peptide deformylase"/>
    <property type="match status" value="1"/>
</dbReference>
<dbReference type="GeneID" id="92760136"/>
<dbReference type="GO" id="GO:0006412">
    <property type="term" value="P:translation"/>
    <property type="evidence" value="ECO:0007669"/>
    <property type="project" value="UniProtKB-UniRule"/>
</dbReference>
<feature type="binding site" evidence="6">
    <location>
        <position position="145"/>
    </location>
    <ligand>
        <name>Fe cation</name>
        <dbReference type="ChEBI" id="CHEBI:24875"/>
    </ligand>
</feature>
<accession>A0A7T4JUB2</accession>
<dbReference type="GO" id="GO:0042586">
    <property type="term" value="F:peptide deformylase activity"/>
    <property type="evidence" value="ECO:0007669"/>
    <property type="project" value="UniProtKB-UniRule"/>
</dbReference>
<dbReference type="NCBIfam" id="TIGR00079">
    <property type="entry name" value="pept_deformyl"/>
    <property type="match status" value="1"/>
</dbReference>
<dbReference type="EMBL" id="CP066007">
    <property type="protein sequence ID" value="QQB45678.1"/>
    <property type="molecule type" value="Genomic_DNA"/>
</dbReference>
<evidence type="ECO:0000256" key="5">
    <source>
        <dbReference type="ARBA" id="ARBA00023004"/>
    </source>
</evidence>
<keyword evidence="3 6" id="KW-0378">Hydrolase</keyword>
<dbReference type="Pfam" id="PF01327">
    <property type="entry name" value="Pep_deformylase"/>
    <property type="match status" value="1"/>
</dbReference>